<name>A0A1V1NZ18_9BACT</name>
<sequence>VFLSSKTTPDFAYLSNYANIRTKQDLVVRLKQKASSLNLKILAKDIEPFLFEPSQKDRVLHFVDWLDTLQG</sequence>
<dbReference type="AlphaFoldDB" id="A0A1V1NZ18"/>
<protein>
    <submittedName>
        <fullName evidence="1">Uncharacterized protein</fullName>
    </submittedName>
</protein>
<evidence type="ECO:0000313" key="2">
    <source>
        <dbReference type="Proteomes" id="UP000189670"/>
    </source>
</evidence>
<dbReference type="Proteomes" id="UP000189670">
    <property type="component" value="Unassembled WGS sequence"/>
</dbReference>
<reference evidence="2" key="1">
    <citation type="submission" date="2012-11" db="EMBL/GenBank/DDBJ databases">
        <authorList>
            <person name="Lucero-Rivera Y.E."/>
            <person name="Tovar-Ramirez D."/>
        </authorList>
    </citation>
    <scope>NUCLEOTIDE SEQUENCE [LARGE SCALE GENOMIC DNA]</scope>
    <source>
        <strain evidence="2">Araruama</strain>
    </source>
</reference>
<gene>
    <name evidence="1" type="ORF">OMM_11271</name>
</gene>
<dbReference type="EMBL" id="ATBP01001234">
    <property type="protein sequence ID" value="ETR67746.1"/>
    <property type="molecule type" value="Genomic_DNA"/>
</dbReference>
<evidence type="ECO:0000313" key="1">
    <source>
        <dbReference type="EMBL" id="ETR67746.1"/>
    </source>
</evidence>
<organism evidence="1 2">
    <name type="scientific">Candidatus Magnetoglobus multicellularis str. Araruama</name>
    <dbReference type="NCBI Taxonomy" id="890399"/>
    <lineage>
        <taxon>Bacteria</taxon>
        <taxon>Pseudomonadati</taxon>
        <taxon>Thermodesulfobacteriota</taxon>
        <taxon>Desulfobacteria</taxon>
        <taxon>Desulfobacterales</taxon>
        <taxon>Desulfobacteraceae</taxon>
        <taxon>Candidatus Magnetoglobus</taxon>
    </lineage>
</organism>
<feature type="non-terminal residue" evidence="1">
    <location>
        <position position="1"/>
    </location>
</feature>
<comment type="caution">
    <text evidence="1">The sequence shown here is derived from an EMBL/GenBank/DDBJ whole genome shotgun (WGS) entry which is preliminary data.</text>
</comment>
<proteinExistence type="predicted"/>
<accession>A0A1V1NZ18</accession>